<accession>A0ABQ9YK52</accession>
<protein>
    <submittedName>
        <fullName evidence="1">Uncharacterized protein</fullName>
    </submittedName>
</protein>
<comment type="caution">
    <text evidence="1">The sequence shown here is derived from an EMBL/GenBank/DDBJ whole genome shotgun (WGS) entry which is preliminary data.</text>
</comment>
<dbReference type="Proteomes" id="UP001281761">
    <property type="component" value="Unassembled WGS sequence"/>
</dbReference>
<reference evidence="1 2" key="1">
    <citation type="journal article" date="2022" name="bioRxiv">
        <title>Genomics of Preaxostyla Flagellates Illuminates Evolutionary Transitions and the Path Towards Mitochondrial Loss.</title>
        <authorList>
            <person name="Novak L.V.F."/>
            <person name="Treitli S.C."/>
            <person name="Pyrih J."/>
            <person name="Halakuc P."/>
            <person name="Pipaliya S.V."/>
            <person name="Vacek V."/>
            <person name="Brzon O."/>
            <person name="Soukal P."/>
            <person name="Eme L."/>
            <person name="Dacks J.B."/>
            <person name="Karnkowska A."/>
            <person name="Elias M."/>
            <person name="Hampl V."/>
        </authorList>
    </citation>
    <scope>NUCLEOTIDE SEQUENCE [LARGE SCALE GENOMIC DNA]</scope>
    <source>
        <strain evidence="1">NAU3</strain>
        <tissue evidence="1">Gut</tissue>
    </source>
</reference>
<keyword evidence="2" id="KW-1185">Reference proteome</keyword>
<gene>
    <name evidence="1" type="ORF">BLNAU_666</name>
</gene>
<dbReference type="EMBL" id="JARBJD010000003">
    <property type="protein sequence ID" value="KAK2964135.1"/>
    <property type="molecule type" value="Genomic_DNA"/>
</dbReference>
<organism evidence="1 2">
    <name type="scientific">Blattamonas nauphoetae</name>
    <dbReference type="NCBI Taxonomy" id="2049346"/>
    <lineage>
        <taxon>Eukaryota</taxon>
        <taxon>Metamonada</taxon>
        <taxon>Preaxostyla</taxon>
        <taxon>Oxymonadida</taxon>
        <taxon>Blattamonas</taxon>
    </lineage>
</organism>
<proteinExistence type="predicted"/>
<sequence>MSIHPQIILTELTPLLASAVDEMSIRFSLHKLTRYLSTSPDLTTYEDKDSSAKTDLAFDMLFMSLLSIVSDDGFS</sequence>
<name>A0ABQ9YK52_9EUKA</name>
<evidence type="ECO:0000313" key="1">
    <source>
        <dbReference type="EMBL" id="KAK2964135.1"/>
    </source>
</evidence>
<evidence type="ECO:0000313" key="2">
    <source>
        <dbReference type="Proteomes" id="UP001281761"/>
    </source>
</evidence>